<organism evidence="1 2">
    <name type="scientific">Corynebacterium uterequi</name>
    <dbReference type="NCBI Taxonomy" id="1072256"/>
    <lineage>
        <taxon>Bacteria</taxon>
        <taxon>Bacillati</taxon>
        <taxon>Actinomycetota</taxon>
        <taxon>Actinomycetes</taxon>
        <taxon>Mycobacteriales</taxon>
        <taxon>Corynebacteriaceae</taxon>
        <taxon>Corynebacterium</taxon>
    </lineage>
</organism>
<gene>
    <name evidence="1" type="ORF">CUTER_00530</name>
</gene>
<dbReference type="Pfam" id="PF02597">
    <property type="entry name" value="ThiS"/>
    <property type="match status" value="1"/>
</dbReference>
<sequence length="86" mass="8761">MEIHYFAAARAAAGIPVEHIDTAAGATVGEILAARAAAHDGRTQAGMSFGDVLARCTFLLDGARVESDATVDGAHRLDVLPPFAGG</sequence>
<keyword evidence="2" id="KW-1185">Reference proteome</keyword>
<proteinExistence type="predicted"/>
<dbReference type="InterPro" id="IPR012675">
    <property type="entry name" value="Beta-grasp_dom_sf"/>
</dbReference>
<dbReference type="CDD" id="cd17040">
    <property type="entry name" value="Ubl_MoaD_like"/>
    <property type="match status" value="1"/>
</dbReference>
<dbReference type="RefSeq" id="WP_236684734.1">
    <property type="nucleotide sequence ID" value="NZ_CP011546.1"/>
</dbReference>
<protein>
    <submittedName>
        <fullName evidence="1">ThiS family protein</fullName>
    </submittedName>
</protein>
<dbReference type="STRING" id="1072256.CUTER_00530"/>
<dbReference type="PATRIC" id="fig|1072256.5.peg.102"/>
<evidence type="ECO:0000313" key="2">
    <source>
        <dbReference type="Proteomes" id="UP000035548"/>
    </source>
</evidence>
<name>A0A0G3HA09_9CORY</name>
<dbReference type="AlphaFoldDB" id="A0A0G3HA09"/>
<reference evidence="1 2" key="1">
    <citation type="journal article" date="2015" name="Genome Announc.">
        <title>Virulence Factor Genes Detected in the Complete Genome Sequence of Corynebacterium uterequi DSM 45634, Isolated from the Uterus of a Maiden Mare.</title>
        <authorList>
            <person name="Ruckert C."/>
            <person name="Kriete M."/>
            <person name="Jaenicke S."/>
            <person name="Winkler A."/>
            <person name="Tauch A."/>
        </authorList>
    </citation>
    <scope>NUCLEOTIDE SEQUENCE [LARGE SCALE GENOMIC DNA]</scope>
    <source>
        <strain evidence="1 2">DSM 45634</strain>
    </source>
</reference>
<evidence type="ECO:0000313" key="1">
    <source>
        <dbReference type="EMBL" id="AKK10134.1"/>
    </source>
</evidence>
<dbReference type="KEGG" id="cut:CUTER_00530"/>
<dbReference type="InterPro" id="IPR003749">
    <property type="entry name" value="ThiS/MoaD-like"/>
</dbReference>
<dbReference type="InterPro" id="IPR016155">
    <property type="entry name" value="Mopterin_synth/thiamin_S_b"/>
</dbReference>
<reference evidence="2" key="2">
    <citation type="submission" date="2015-05" db="EMBL/GenBank/DDBJ databases">
        <title>Complete genome sequence of Corynebacterium uterequi DSM 45634, isolated from the uterus of a maiden mare.</title>
        <authorList>
            <person name="Ruckert C."/>
            <person name="Albersmeier A."/>
            <person name="Winkler A."/>
            <person name="Tauch A."/>
        </authorList>
    </citation>
    <scope>NUCLEOTIDE SEQUENCE [LARGE SCALE GENOMIC DNA]</scope>
    <source>
        <strain evidence="2">DSM 45634</strain>
    </source>
</reference>
<dbReference type="EMBL" id="CP011546">
    <property type="protein sequence ID" value="AKK10134.1"/>
    <property type="molecule type" value="Genomic_DNA"/>
</dbReference>
<accession>A0A0G3HA09</accession>
<dbReference type="SUPFAM" id="SSF54285">
    <property type="entry name" value="MoaD/ThiS"/>
    <property type="match status" value="1"/>
</dbReference>
<dbReference type="Proteomes" id="UP000035548">
    <property type="component" value="Chromosome"/>
</dbReference>
<dbReference type="Gene3D" id="3.10.20.30">
    <property type="match status" value="1"/>
</dbReference>